<name>A0A9D3WCD1_9ROSI</name>
<dbReference type="EMBL" id="JAIQCV010000002">
    <property type="protein sequence ID" value="KAH1121509.1"/>
    <property type="molecule type" value="Genomic_DNA"/>
</dbReference>
<proteinExistence type="predicted"/>
<sequence>MVDNQPSSFEISVQKQPLALTNQVSIDHYNVGERGLSLLISVTYNPQRTPSAPLIVLNSHLPSSAGACVAFLSVVVITKAACYHRGLTKGFLQSLLAFCPPPIMETKNPFLFAL</sequence>
<reference evidence="1 2" key="1">
    <citation type="journal article" date="2021" name="Plant Biotechnol. J.">
        <title>Multi-omics assisted identification of the key and species-specific regulatory components of drought-tolerant mechanisms in Gossypium stocksii.</title>
        <authorList>
            <person name="Yu D."/>
            <person name="Ke L."/>
            <person name="Zhang D."/>
            <person name="Wu Y."/>
            <person name="Sun Y."/>
            <person name="Mei J."/>
            <person name="Sun J."/>
            <person name="Sun Y."/>
        </authorList>
    </citation>
    <scope>NUCLEOTIDE SEQUENCE [LARGE SCALE GENOMIC DNA]</scope>
    <source>
        <strain evidence="2">cv. E1</strain>
        <tissue evidence="1">Leaf</tissue>
    </source>
</reference>
<dbReference type="AlphaFoldDB" id="A0A9D3WCD1"/>
<evidence type="ECO:0000313" key="2">
    <source>
        <dbReference type="Proteomes" id="UP000828251"/>
    </source>
</evidence>
<evidence type="ECO:0000313" key="1">
    <source>
        <dbReference type="EMBL" id="KAH1121509.1"/>
    </source>
</evidence>
<dbReference type="Proteomes" id="UP000828251">
    <property type="component" value="Unassembled WGS sequence"/>
</dbReference>
<gene>
    <name evidence="1" type="ORF">J1N35_004669</name>
</gene>
<comment type="caution">
    <text evidence="1">The sequence shown here is derived from an EMBL/GenBank/DDBJ whole genome shotgun (WGS) entry which is preliminary data.</text>
</comment>
<organism evidence="1 2">
    <name type="scientific">Gossypium stocksii</name>
    <dbReference type="NCBI Taxonomy" id="47602"/>
    <lineage>
        <taxon>Eukaryota</taxon>
        <taxon>Viridiplantae</taxon>
        <taxon>Streptophyta</taxon>
        <taxon>Embryophyta</taxon>
        <taxon>Tracheophyta</taxon>
        <taxon>Spermatophyta</taxon>
        <taxon>Magnoliopsida</taxon>
        <taxon>eudicotyledons</taxon>
        <taxon>Gunneridae</taxon>
        <taxon>Pentapetalae</taxon>
        <taxon>rosids</taxon>
        <taxon>malvids</taxon>
        <taxon>Malvales</taxon>
        <taxon>Malvaceae</taxon>
        <taxon>Malvoideae</taxon>
        <taxon>Gossypium</taxon>
    </lineage>
</organism>
<accession>A0A9D3WCD1</accession>
<keyword evidence="2" id="KW-1185">Reference proteome</keyword>
<protein>
    <submittedName>
        <fullName evidence="1">Uncharacterized protein</fullName>
    </submittedName>
</protein>